<dbReference type="CDD" id="cd06222">
    <property type="entry name" value="RNase_H_like"/>
    <property type="match status" value="1"/>
</dbReference>
<accession>A0AAW2CBP8</accession>
<dbReference type="InterPro" id="IPR012337">
    <property type="entry name" value="RNaseH-like_sf"/>
</dbReference>
<dbReference type="InterPro" id="IPR002156">
    <property type="entry name" value="RNaseH_domain"/>
</dbReference>
<feature type="domain" description="RNase H type-1" evidence="1">
    <location>
        <begin position="140"/>
        <end position="262"/>
    </location>
</feature>
<proteinExistence type="predicted"/>
<name>A0AAW2CBP8_9ROSI</name>
<evidence type="ECO:0000313" key="2">
    <source>
        <dbReference type="EMBL" id="KAK9994908.1"/>
    </source>
</evidence>
<keyword evidence="3" id="KW-1185">Reference proteome</keyword>
<dbReference type="GO" id="GO:0003676">
    <property type="term" value="F:nucleic acid binding"/>
    <property type="evidence" value="ECO:0007669"/>
    <property type="project" value="InterPro"/>
</dbReference>
<organism evidence="2 3">
    <name type="scientific">Lithocarpus litseifolius</name>
    <dbReference type="NCBI Taxonomy" id="425828"/>
    <lineage>
        <taxon>Eukaryota</taxon>
        <taxon>Viridiplantae</taxon>
        <taxon>Streptophyta</taxon>
        <taxon>Embryophyta</taxon>
        <taxon>Tracheophyta</taxon>
        <taxon>Spermatophyta</taxon>
        <taxon>Magnoliopsida</taxon>
        <taxon>eudicotyledons</taxon>
        <taxon>Gunneridae</taxon>
        <taxon>Pentapetalae</taxon>
        <taxon>rosids</taxon>
        <taxon>fabids</taxon>
        <taxon>Fagales</taxon>
        <taxon>Fagaceae</taxon>
        <taxon>Lithocarpus</taxon>
    </lineage>
</organism>
<dbReference type="EMBL" id="JAZDWU010000008">
    <property type="protein sequence ID" value="KAK9994908.1"/>
    <property type="molecule type" value="Genomic_DNA"/>
</dbReference>
<dbReference type="Gene3D" id="3.30.420.10">
    <property type="entry name" value="Ribonuclease H-like superfamily/Ribonuclease H"/>
    <property type="match status" value="1"/>
</dbReference>
<evidence type="ECO:0000313" key="3">
    <source>
        <dbReference type="Proteomes" id="UP001459277"/>
    </source>
</evidence>
<dbReference type="PANTHER" id="PTHR47074:SF48">
    <property type="entry name" value="POLYNUCLEOTIDYL TRANSFERASE, RIBONUCLEASE H-LIKE SUPERFAMILY PROTEIN"/>
    <property type="match status" value="1"/>
</dbReference>
<dbReference type="InterPro" id="IPR052929">
    <property type="entry name" value="RNase_H-like_EbsB-rel"/>
</dbReference>
<comment type="caution">
    <text evidence="2">The sequence shown here is derived from an EMBL/GenBank/DDBJ whole genome shotgun (WGS) entry which is preliminary data.</text>
</comment>
<dbReference type="InterPro" id="IPR036397">
    <property type="entry name" value="RNaseH_sf"/>
</dbReference>
<dbReference type="SUPFAM" id="SSF53098">
    <property type="entry name" value="Ribonuclease H-like"/>
    <property type="match status" value="1"/>
</dbReference>
<dbReference type="Pfam" id="PF13456">
    <property type="entry name" value="RVT_3"/>
    <property type="match status" value="1"/>
</dbReference>
<sequence>MDTLSMGKEDSVCELCQQGPETGIHVLWECGVARGIWAGSKGRLQKSIGGQADFSHLFEDLMVRLTREELEAFLVQCWLIWNQRNSVLHGGTLQDPTQLVQRAADVREEYIEAQGELVIPSHVEQAQRWEPPTGYFYKINVDAAVFAEMNASGFGVVVRNERAEVLASLVAKGPPVQNSEEAELLACRKALEFAVDAGFMDVVLEGDSLNVMQAISTGRANRSRLGHIYEDIQCLAAGFRSYSVSFVKRSANGVAHALARFAKYVDDELVWLEEAPPPALEALSHDSYHVLFNE</sequence>
<protein>
    <recommendedName>
        <fullName evidence="1">RNase H type-1 domain-containing protein</fullName>
    </recommendedName>
</protein>
<dbReference type="Proteomes" id="UP001459277">
    <property type="component" value="Unassembled WGS sequence"/>
</dbReference>
<dbReference type="PANTHER" id="PTHR47074">
    <property type="entry name" value="BNAC02G40300D PROTEIN"/>
    <property type="match status" value="1"/>
</dbReference>
<dbReference type="GO" id="GO:0004523">
    <property type="term" value="F:RNA-DNA hybrid ribonuclease activity"/>
    <property type="evidence" value="ECO:0007669"/>
    <property type="project" value="InterPro"/>
</dbReference>
<dbReference type="AlphaFoldDB" id="A0AAW2CBP8"/>
<dbReference type="InterPro" id="IPR044730">
    <property type="entry name" value="RNase_H-like_dom_plant"/>
</dbReference>
<evidence type="ECO:0000259" key="1">
    <source>
        <dbReference type="Pfam" id="PF13456"/>
    </source>
</evidence>
<gene>
    <name evidence="2" type="ORF">SO802_024611</name>
</gene>
<reference evidence="2 3" key="1">
    <citation type="submission" date="2024-01" db="EMBL/GenBank/DDBJ databases">
        <title>A telomere-to-telomere, gap-free genome of sweet tea (Lithocarpus litseifolius).</title>
        <authorList>
            <person name="Zhou J."/>
        </authorList>
    </citation>
    <scope>NUCLEOTIDE SEQUENCE [LARGE SCALE GENOMIC DNA]</scope>
    <source>
        <strain evidence="2">Zhou-2022a</strain>
        <tissue evidence="2">Leaf</tissue>
    </source>
</reference>